<dbReference type="PROSITE" id="PS50404">
    <property type="entry name" value="GST_NTER"/>
    <property type="match status" value="1"/>
</dbReference>
<dbReference type="Gene3D" id="1.20.1050.10">
    <property type="match status" value="1"/>
</dbReference>
<dbReference type="GO" id="GO:0005737">
    <property type="term" value="C:cytoplasm"/>
    <property type="evidence" value="ECO:0007669"/>
    <property type="project" value="TreeGrafter"/>
</dbReference>
<comment type="caution">
    <text evidence="7">The sequence shown here is derived from an EMBL/GenBank/DDBJ whole genome shotgun (WGS) entry which is preliminary data.</text>
</comment>
<gene>
    <name evidence="7" type="ORF">LUZ63_013068</name>
</gene>
<organism evidence="7 8">
    <name type="scientific">Rhynchospora breviuscula</name>
    <dbReference type="NCBI Taxonomy" id="2022672"/>
    <lineage>
        <taxon>Eukaryota</taxon>
        <taxon>Viridiplantae</taxon>
        <taxon>Streptophyta</taxon>
        <taxon>Embryophyta</taxon>
        <taxon>Tracheophyta</taxon>
        <taxon>Spermatophyta</taxon>
        <taxon>Magnoliopsida</taxon>
        <taxon>Liliopsida</taxon>
        <taxon>Poales</taxon>
        <taxon>Cyperaceae</taxon>
        <taxon>Cyperoideae</taxon>
        <taxon>Rhynchosporeae</taxon>
        <taxon>Rhynchospora</taxon>
    </lineage>
</organism>
<keyword evidence="8" id="KW-1185">Reference proteome</keyword>
<dbReference type="InterPro" id="IPR004046">
    <property type="entry name" value="GST_C"/>
</dbReference>
<evidence type="ECO:0000313" key="8">
    <source>
        <dbReference type="Proteomes" id="UP001151287"/>
    </source>
</evidence>
<dbReference type="Gene3D" id="3.40.30.10">
    <property type="entry name" value="Glutaredoxin"/>
    <property type="match status" value="1"/>
</dbReference>
<reference evidence="7" key="1">
    <citation type="journal article" date="2022" name="Cell">
        <title>Repeat-based holocentromeres influence genome architecture and karyotype evolution.</title>
        <authorList>
            <person name="Hofstatter P.G."/>
            <person name="Thangavel G."/>
            <person name="Lux T."/>
            <person name="Neumann P."/>
            <person name="Vondrak T."/>
            <person name="Novak P."/>
            <person name="Zhang M."/>
            <person name="Costa L."/>
            <person name="Castellani M."/>
            <person name="Scott A."/>
            <person name="Toegelov H."/>
            <person name="Fuchs J."/>
            <person name="Mata-Sucre Y."/>
            <person name="Dias Y."/>
            <person name="Vanzela A.L.L."/>
            <person name="Huettel B."/>
            <person name="Almeida C.C.S."/>
            <person name="Simkova H."/>
            <person name="Souza G."/>
            <person name="Pedrosa-Harand A."/>
            <person name="Macas J."/>
            <person name="Mayer K.F.X."/>
            <person name="Houben A."/>
            <person name="Marques A."/>
        </authorList>
    </citation>
    <scope>NUCLEOTIDE SEQUENCE</scope>
    <source>
        <strain evidence="7">RhyBre1mFocal</strain>
    </source>
</reference>
<evidence type="ECO:0000256" key="4">
    <source>
        <dbReference type="RuleBase" id="RU003494"/>
    </source>
</evidence>
<dbReference type="InterPro" id="IPR045074">
    <property type="entry name" value="GST_C_Tau"/>
</dbReference>
<keyword evidence="2" id="KW-0808">Transferase</keyword>
<dbReference type="InterPro" id="IPR036249">
    <property type="entry name" value="Thioredoxin-like_sf"/>
</dbReference>
<dbReference type="SFLD" id="SFLDS00019">
    <property type="entry name" value="Glutathione_Transferase_(cytos"/>
    <property type="match status" value="1"/>
</dbReference>
<comment type="similarity">
    <text evidence="4">Belongs to the GST superfamily.</text>
</comment>
<evidence type="ECO:0000313" key="7">
    <source>
        <dbReference type="EMBL" id="KAJ1688913.1"/>
    </source>
</evidence>
<evidence type="ECO:0000259" key="5">
    <source>
        <dbReference type="PROSITE" id="PS50404"/>
    </source>
</evidence>
<dbReference type="InterPro" id="IPR010987">
    <property type="entry name" value="Glutathione-S-Trfase_C-like"/>
</dbReference>
<feature type="domain" description="GST N-terminal" evidence="5">
    <location>
        <begin position="7"/>
        <end position="86"/>
    </location>
</feature>
<evidence type="ECO:0000259" key="6">
    <source>
        <dbReference type="PROSITE" id="PS50405"/>
    </source>
</evidence>
<dbReference type="GO" id="GO:0006749">
    <property type="term" value="P:glutathione metabolic process"/>
    <property type="evidence" value="ECO:0007669"/>
    <property type="project" value="InterPro"/>
</dbReference>
<evidence type="ECO:0000256" key="3">
    <source>
        <dbReference type="ARBA" id="ARBA00047960"/>
    </source>
</evidence>
<dbReference type="CDD" id="cd03058">
    <property type="entry name" value="GST_N_Tau"/>
    <property type="match status" value="1"/>
</dbReference>
<evidence type="ECO:0000256" key="1">
    <source>
        <dbReference type="ARBA" id="ARBA00012452"/>
    </source>
</evidence>
<dbReference type="FunFam" id="1.20.1050.10:FF:000012">
    <property type="entry name" value="Tau class glutathione S-transferase"/>
    <property type="match status" value="1"/>
</dbReference>
<dbReference type="FunFam" id="3.40.30.10:FF:000014">
    <property type="entry name" value="Tau class glutathione S-transferase"/>
    <property type="match status" value="1"/>
</dbReference>
<dbReference type="PROSITE" id="PS50405">
    <property type="entry name" value="GST_CTER"/>
    <property type="match status" value="1"/>
</dbReference>
<dbReference type="SFLD" id="SFLDG01152">
    <property type="entry name" value="Main.3:_Omega-_and_Tau-like"/>
    <property type="match status" value="1"/>
</dbReference>
<sequence length="222" mass="25886">MEEAKGEEVTLFGFWSSPFVHRVIWALNIKKIKYKYVEEDLCDKSALLLEHNPVYKKVPVLVYNGIAIADSLIIVEFIEETWKENSIMPQDPYEKAVARFWATAAGDGLWQFFITEGKEREEALTSVINNFELLEKELIGKNFFGGDRIGYLDISVGWISYGVPIFEEITEFKIITEQKFPLLHAWMEAFSNSEFVKDTLPPREKLSERYRNVWEAIMQKKN</sequence>
<proteinExistence type="inferred from homology"/>
<protein>
    <recommendedName>
        <fullName evidence="1">glutathione transferase</fullName>
        <ecNumber evidence="1">2.5.1.18</ecNumber>
    </recommendedName>
</protein>
<dbReference type="AlphaFoldDB" id="A0A9Q0C7U5"/>
<dbReference type="PANTHER" id="PTHR11260">
    <property type="entry name" value="GLUTATHIONE S-TRANSFERASE, GST, SUPERFAMILY, GST DOMAIN CONTAINING"/>
    <property type="match status" value="1"/>
</dbReference>
<dbReference type="SFLD" id="SFLDG00358">
    <property type="entry name" value="Main_(cytGST)"/>
    <property type="match status" value="1"/>
</dbReference>
<dbReference type="SUPFAM" id="SSF47616">
    <property type="entry name" value="GST C-terminal domain-like"/>
    <property type="match status" value="1"/>
</dbReference>
<accession>A0A9Q0C7U5</accession>
<feature type="domain" description="GST C-terminal" evidence="6">
    <location>
        <begin position="91"/>
        <end position="213"/>
    </location>
</feature>
<dbReference type="InterPro" id="IPR004045">
    <property type="entry name" value="Glutathione_S-Trfase_N"/>
</dbReference>
<dbReference type="Pfam" id="PF00043">
    <property type="entry name" value="GST_C"/>
    <property type="match status" value="1"/>
</dbReference>
<dbReference type="EC" id="2.5.1.18" evidence="1"/>
<name>A0A9Q0C7U5_9POAL</name>
<dbReference type="InterPro" id="IPR040079">
    <property type="entry name" value="Glutathione_S-Trfase"/>
</dbReference>
<dbReference type="InterPro" id="IPR036282">
    <property type="entry name" value="Glutathione-S-Trfase_C_sf"/>
</dbReference>
<dbReference type="SUPFAM" id="SSF52833">
    <property type="entry name" value="Thioredoxin-like"/>
    <property type="match status" value="1"/>
</dbReference>
<dbReference type="PANTHER" id="PTHR11260:SF676">
    <property type="entry name" value="GLUTATHIONE S-TRANSFERASE U8"/>
    <property type="match status" value="1"/>
</dbReference>
<dbReference type="GO" id="GO:0004364">
    <property type="term" value="F:glutathione transferase activity"/>
    <property type="evidence" value="ECO:0007669"/>
    <property type="project" value="UniProtKB-EC"/>
</dbReference>
<evidence type="ECO:0000256" key="2">
    <source>
        <dbReference type="ARBA" id="ARBA00022679"/>
    </source>
</evidence>
<dbReference type="InterPro" id="IPR045073">
    <property type="entry name" value="Omega/Tau-like"/>
</dbReference>
<dbReference type="OrthoDB" id="4951845at2759"/>
<dbReference type="Pfam" id="PF02798">
    <property type="entry name" value="GST_N"/>
    <property type="match status" value="1"/>
</dbReference>
<dbReference type="CDD" id="cd03185">
    <property type="entry name" value="GST_C_Tau"/>
    <property type="match status" value="1"/>
</dbReference>
<comment type="catalytic activity">
    <reaction evidence="3">
        <text>RX + glutathione = an S-substituted glutathione + a halide anion + H(+)</text>
        <dbReference type="Rhea" id="RHEA:16437"/>
        <dbReference type="ChEBI" id="CHEBI:15378"/>
        <dbReference type="ChEBI" id="CHEBI:16042"/>
        <dbReference type="ChEBI" id="CHEBI:17792"/>
        <dbReference type="ChEBI" id="CHEBI:57925"/>
        <dbReference type="ChEBI" id="CHEBI:90779"/>
        <dbReference type="EC" id="2.5.1.18"/>
    </reaction>
</comment>
<dbReference type="Proteomes" id="UP001151287">
    <property type="component" value="Unassembled WGS sequence"/>
</dbReference>
<dbReference type="EMBL" id="JAMQYH010000004">
    <property type="protein sequence ID" value="KAJ1688913.1"/>
    <property type="molecule type" value="Genomic_DNA"/>
</dbReference>